<dbReference type="GO" id="GO:0016903">
    <property type="term" value="F:oxidoreductase activity, acting on the aldehyde or oxo group of donors"/>
    <property type="evidence" value="ECO:0007669"/>
    <property type="project" value="InterPro"/>
</dbReference>
<gene>
    <name evidence="3" type="ORF">IAA66_00270</name>
</gene>
<evidence type="ECO:0000313" key="4">
    <source>
        <dbReference type="Proteomes" id="UP000886819"/>
    </source>
</evidence>
<dbReference type="Proteomes" id="UP000886819">
    <property type="component" value="Unassembled WGS sequence"/>
</dbReference>
<accession>A0A9D0YTJ9</accession>
<proteinExistence type="predicted"/>
<evidence type="ECO:0000313" key="3">
    <source>
        <dbReference type="EMBL" id="HIQ62006.1"/>
    </source>
</evidence>
<dbReference type="SUPFAM" id="SSF53323">
    <property type="entry name" value="Pyruvate-ferredoxin oxidoreductase, PFOR, domain III"/>
    <property type="match status" value="1"/>
</dbReference>
<dbReference type="PANTHER" id="PTHR43854:SF1">
    <property type="entry name" value="INDOLEPYRUVATE OXIDOREDUCTASE SUBUNIT IORB"/>
    <property type="match status" value="1"/>
</dbReference>
<dbReference type="InterPro" id="IPR019752">
    <property type="entry name" value="Pyrv/ketoisovalerate_OxRed_cat"/>
</dbReference>
<sequence length="195" mass="20237">MSCLLAGVGGQGTVLASRLLAQAALEMGESARTAETIGMAQRGGCVVSHVRIGGERTGPLIPRGLADVLIGFEPGEAARCLAYLRPDGLLISAVRPVQPVRPYDPAPVLDFLRAWPGPQALIDGDAVCRAAGSPRTLNTSLLGAAAASGRLGVTGDALEAALRALLPERLLPMNLAALRAGAEAYRLIERERMPL</sequence>
<dbReference type="PANTHER" id="PTHR43854">
    <property type="entry name" value="INDOLEPYRUVATE OXIDOREDUCTASE SUBUNIT IORB"/>
    <property type="match status" value="1"/>
</dbReference>
<keyword evidence="1" id="KW-0560">Oxidoreductase</keyword>
<feature type="domain" description="Pyruvate/ketoisovalerate oxidoreductase catalytic" evidence="2">
    <location>
        <begin position="9"/>
        <end position="183"/>
    </location>
</feature>
<dbReference type="Pfam" id="PF01558">
    <property type="entry name" value="POR"/>
    <property type="match status" value="1"/>
</dbReference>
<reference evidence="3" key="2">
    <citation type="journal article" date="2021" name="PeerJ">
        <title>Extensive microbial diversity within the chicken gut microbiome revealed by metagenomics and culture.</title>
        <authorList>
            <person name="Gilroy R."/>
            <person name="Ravi A."/>
            <person name="Getino M."/>
            <person name="Pursley I."/>
            <person name="Horton D.L."/>
            <person name="Alikhan N.F."/>
            <person name="Baker D."/>
            <person name="Gharbi K."/>
            <person name="Hall N."/>
            <person name="Watson M."/>
            <person name="Adriaenssens E.M."/>
            <person name="Foster-Nyarko E."/>
            <person name="Jarju S."/>
            <person name="Secka A."/>
            <person name="Antonio M."/>
            <person name="Oren A."/>
            <person name="Chaudhuri R.R."/>
            <person name="La Ragione R."/>
            <person name="Hildebrand F."/>
            <person name="Pallen M.J."/>
        </authorList>
    </citation>
    <scope>NUCLEOTIDE SEQUENCE</scope>
    <source>
        <strain evidence="3">ChiHile30-977</strain>
    </source>
</reference>
<name>A0A9D0YTJ9_9FIRM</name>
<protein>
    <submittedName>
        <fullName evidence="3">Indolepyruvate oxidoreductase subunit beta</fullName>
    </submittedName>
</protein>
<evidence type="ECO:0000256" key="1">
    <source>
        <dbReference type="ARBA" id="ARBA00023002"/>
    </source>
</evidence>
<dbReference type="Gene3D" id="3.40.920.10">
    <property type="entry name" value="Pyruvate-ferredoxin oxidoreductase, PFOR, domain III"/>
    <property type="match status" value="1"/>
</dbReference>
<organism evidence="3 4">
    <name type="scientific">Candidatus Avichristensenella intestinipullorum</name>
    <dbReference type="NCBI Taxonomy" id="2840693"/>
    <lineage>
        <taxon>Bacteria</taxon>
        <taxon>Bacillati</taxon>
        <taxon>Bacillota</taxon>
        <taxon>Clostridia</taxon>
        <taxon>Candidatus Avichristensenella</taxon>
    </lineage>
</organism>
<dbReference type="InterPro" id="IPR002869">
    <property type="entry name" value="Pyrv_flavodox_OxRed_cen"/>
</dbReference>
<evidence type="ECO:0000259" key="2">
    <source>
        <dbReference type="Pfam" id="PF01558"/>
    </source>
</evidence>
<dbReference type="InterPro" id="IPR052198">
    <property type="entry name" value="IorB_Oxidoreductase"/>
</dbReference>
<reference evidence="3" key="1">
    <citation type="submission" date="2020-10" db="EMBL/GenBank/DDBJ databases">
        <authorList>
            <person name="Gilroy R."/>
        </authorList>
    </citation>
    <scope>NUCLEOTIDE SEQUENCE</scope>
    <source>
        <strain evidence="3">ChiHile30-977</strain>
    </source>
</reference>
<dbReference type="AlphaFoldDB" id="A0A9D0YTJ9"/>
<dbReference type="EMBL" id="DVFI01000003">
    <property type="protein sequence ID" value="HIQ62006.1"/>
    <property type="molecule type" value="Genomic_DNA"/>
</dbReference>
<comment type="caution">
    <text evidence="3">The sequence shown here is derived from an EMBL/GenBank/DDBJ whole genome shotgun (WGS) entry which is preliminary data.</text>
</comment>